<organism evidence="1 2">
    <name type="scientific">Klebsormidium nitens</name>
    <name type="common">Green alga</name>
    <name type="synonym">Ulothrix nitens</name>
    <dbReference type="NCBI Taxonomy" id="105231"/>
    <lineage>
        <taxon>Eukaryota</taxon>
        <taxon>Viridiplantae</taxon>
        <taxon>Streptophyta</taxon>
        <taxon>Klebsormidiophyceae</taxon>
        <taxon>Klebsormidiales</taxon>
        <taxon>Klebsormidiaceae</taxon>
        <taxon>Klebsormidium</taxon>
    </lineage>
</organism>
<dbReference type="EMBL" id="DF237164">
    <property type="protein sequence ID" value="GAQ84974.1"/>
    <property type="molecule type" value="Genomic_DNA"/>
</dbReference>
<reference evidence="1 2" key="1">
    <citation type="journal article" date="2014" name="Nat. Commun.">
        <title>Klebsormidium flaccidum genome reveals primary factors for plant terrestrial adaptation.</title>
        <authorList>
            <person name="Hori K."/>
            <person name="Maruyama F."/>
            <person name="Fujisawa T."/>
            <person name="Togashi T."/>
            <person name="Yamamoto N."/>
            <person name="Seo M."/>
            <person name="Sato S."/>
            <person name="Yamada T."/>
            <person name="Mori H."/>
            <person name="Tajima N."/>
            <person name="Moriyama T."/>
            <person name="Ikeuchi M."/>
            <person name="Watanabe M."/>
            <person name="Wada H."/>
            <person name="Kobayashi K."/>
            <person name="Saito M."/>
            <person name="Masuda T."/>
            <person name="Sasaki-Sekimoto Y."/>
            <person name="Mashiguchi K."/>
            <person name="Awai K."/>
            <person name="Shimojima M."/>
            <person name="Masuda S."/>
            <person name="Iwai M."/>
            <person name="Nobusawa T."/>
            <person name="Narise T."/>
            <person name="Kondo S."/>
            <person name="Saito H."/>
            <person name="Sato R."/>
            <person name="Murakawa M."/>
            <person name="Ihara Y."/>
            <person name="Oshima-Yamada Y."/>
            <person name="Ohtaka K."/>
            <person name="Satoh M."/>
            <person name="Sonobe K."/>
            <person name="Ishii M."/>
            <person name="Ohtani R."/>
            <person name="Kanamori-Sato M."/>
            <person name="Honoki R."/>
            <person name="Miyazaki D."/>
            <person name="Mochizuki H."/>
            <person name="Umetsu J."/>
            <person name="Higashi K."/>
            <person name="Shibata D."/>
            <person name="Kamiya Y."/>
            <person name="Sato N."/>
            <person name="Nakamura Y."/>
            <person name="Tabata S."/>
            <person name="Ida S."/>
            <person name="Kurokawa K."/>
            <person name="Ohta H."/>
        </authorList>
    </citation>
    <scope>NUCLEOTIDE SEQUENCE [LARGE SCALE GENOMIC DNA]</scope>
    <source>
        <strain evidence="1 2">NIES-2285</strain>
    </source>
</reference>
<accession>A0A1Y1I232</accession>
<evidence type="ECO:0000313" key="2">
    <source>
        <dbReference type="Proteomes" id="UP000054558"/>
    </source>
</evidence>
<dbReference type="SUPFAM" id="SSF50494">
    <property type="entry name" value="Trypsin-like serine proteases"/>
    <property type="match status" value="1"/>
</dbReference>
<proteinExistence type="predicted"/>
<dbReference type="AlphaFoldDB" id="A0A1Y1I232"/>
<keyword evidence="2" id="KW-1185">Reference proteome</keyword>
<gene>
    <name evidence="1" type="ORF">KFL_002150100</name>
</gene>
<evidence type="ECO:0008006" key="3">
    <source>
        <dbReference type="Google" id="ProtNLM"/>
    </source>
</evidence>
<protein>
    <recommendedName>
        <fullName evidence="3">Peptidase S1 domain-containing protein</fullName>
    </recommendedName>
</protein>
<sequence>MEGCISYFITPAQQKLIGKSIFYIVEDEEKELESRAVGIFYSTKKAVTADHCLSDNHVIGNTVLAKLPGETLKLEVVFRCPELDYAILQSTYPHERVSSRVNRSSGSA</sequence>
<name>A0A1Y1I232_KLENI</name>
<dbReference type="Proteomes" id="UP000054558">
    <property type="component" value="Unassembled WGS sequence"/>
</dbReference>
<dbReference type="InterPro" id="IPR009003">
    <property type="entry name" value="Peptidase_S1_PA"/>
</dbReference>
<evidence type="ECO:0000313" key="1">
    <source>
        <dbReference type="EMBL" id="GAQ84974.1"/>
    </source>
</evidence>